<dbReference type="EMBL" id="AQRA01000025">
    <property type="protein sequence ID" value="EZH71283.1"/>
    <property type="molecule type" value="Genomic_DNA"/>
</dbReference>
<evidence type="ECO:0000256" key="1">
    <source>
        <dbReference type="ARBA" id="ARBA00006226"/>
    </source>
</evidence>
<dbReference type="PANTHER" id="PTHR33755">
    <property type="entry name" value="TOXIN PARE1-RELATED"/>
    <property type="match status" value="1"/>
</dbReference>
<keyword evidence="4" id="KW-1185">Reference proteome</keyword>
<dbReference type="Gene3D" id="3.30.2310.20">
    <property type="entry name" value="RelE-like"/>
    <property type="match status" value="1"/>
</dbReference>
<dbReference type="InterPro" id="IPR051803">
    <property type="entry name" value="TA_system_RelE-like_toxin"/>
</dbReference>
<dbReference type="STRING" id="1317122.ATO12_11005"/>
<protein>
    <recommendedName>
        <fullName evidence="5">Plasmid stabilization protein</fullName>
    </recommendedName>
</protein>
<evidence type="ECO:0000313" key="3">
    <source>
        <dbReference type="EMBL" id="EZH71283.1"/>
    </source>
</evidence>
<dbReference type="InterPro" id="IPR007712">
    <property type="entry name" value="RelE/ParE_toxin"/>
</dbReference>
<comment type="similarity">
    <text evidence="1">Belongs to the RelE toxin family.</text>
</comment>
<dbReference type="Proteomes" id="UP000023541">
    <property type="component" value="Unassembled WGS sequence"/>
</dbReference>
<name>A0A023BNK1_9FLAO</name>
<keyword evidence="2" id="KW-1277">Toxin-antitoxin system</keyword>
<dbReference type="InterPro" id="IPR035093">
    <property type="entry name" value="RelE/ParE_toxin_dom_sf"/>
</dbReference>
<evidence type="ECO:0008006" key="5">
    <source>
        <dbReference type="Google" id="ProtNLM"/>
    </source>
</evidence>
<dbReference type="eggNOG" id="COG3668">
    <property type="taxonomic scope" value="Bacteria"/>
</dbReference>
<comment type="caution">
    <text evidence="3">The sequence shown here is derived from an EMBL/GenBank/DDBJ whole genome shotgun (WGS) entry which is preliminary data.</text>
</comment>
<evidence type="ECO:0000256" key="2">
    <source>
        <dbReference type="ARBA" id="ARBA00022649"/>
    </source>
</evidence>
<dbReference type="AlphaFoldDB" id="A0A023BNK1"/>
<dbReference type="RefSeq" id="WP_034247671.1">
    <property type="nucleotide sequence ID" value="NZ_AQRA01000025.1"/>
</dbReference>
<proteinExistence type="inferred from homology"/>
<accession>A0A023BNK1</accession>
<evidence type="ECO:0000313" key="4">
    <source>
        <dbReference type="Proteomes" id="UP000023541"/>
    </source>
</evidence>
<reference evidence="3 4" key="1">
    <citation type="submission" date="2014-04" db="EMBL/GenBank/DDBJ databases">
        <title>Aquimarina sp. 22II-S11-z7 Genome Sequencing.</title>
        <authorList>
            <person name="Lai Q."/>
        </authorList>
    </citation>
    <scope>NUCLEOTIDE SEQUENCE [LARGE SCALE GENOMIC DNA]</scope>
    <source>
        <strain evidence="3 4">22II-S11-z7</strain>
    </source>
</reference>
<organism evidence="3 4">
    <name type="scientific">Aquimarina atlantica</name>
    <dbReference type="NCBI Taxonomy" id="1317122"/>
    <lineage>
        <taxon>Bacteria</taxon>
        <taxon>Pseudomonadati</taxon>
        <taxon>Bacteroidota</taxon>
        <taxon>Flavobacteriia</taxon>
        <taxon>Flavobacteriales</taxon>
        <taxon>Flavobacteriaceae</taxon>
        <taxon>Aquimarina</taxon>
    </lineage>
</organism>
<sequence length="97" mass="11549">MVKVIWRKGALDHLNKNYNHIKKDSLQSANKVRDTIFDMAEALKDQPTIYPLDKYRKNNKGDIRAFEKFSLRVAYQVTKTEIRIIRVRHTSRDPLDY</sequence>
<dbReference type="Pfam" id="PF05016">
    <property type="entry name" value="ParE_toxin"/>
    <property type="match status" value="1"/>
</dbReference>
<gene>
    <name evidence="3" type="ORF">ATO12_11005</name>
</gene>
<dbReference type="OrthoDB" id="962256at2"/>